<dbReference type="Pfam" id="PF00670">
    <property type="entry name" value="AdoHcyase_NAD"/>
    <property type="match status" value="1"/>
</dbReference>
<evidence type="ECO:0000256" key="3">
    <source>
        <dbReference type="ARBA" id="ARBA00023027"/>
    </source>
</evidence>
<keyword evidence="6" id="KW-0378">Hydrolase</keyword>
<dbReference type="SMART" id="SM00996">
    <property type="entry name" value="AdoHcyase"/>
    <property type="match status" value="1"/>
</dbReference>
<feature type="domain" description="S-adenosyl-L-homocysteine hydrolase NAD binding" evidence="5">
    <location>
        <begin position="257"/>
        <end position="416"/>
    </location>
</feature>
<accession>A0A261FPR3</accession>
<feature type="binding site" evidence="4">
    <location>
        <begin position="289"/>
        <end position="294"/>
    </location>
    <ligand>
        <name>NAD(+)</name>
        <dbReference type="ChEBI" id="CHEBI:57540"/>
    </ligand>
</feature>
<dbReference type="SUPFAM" id="SSF52283">
    <property type="entry name" value="Formate/glycerate dehydrogenase catalytic domain-like"/>
    <property type="match status" value="1"/>
</dbReference>
<dbReference type="NCBIfam" id="NF004009">
    <property type="entry name" value="PRK05476.3-2"/>
    <property type="match status" value="1"/>
</dbReference>
<dbReference type="AlphaFoldDB" id="A0A261FPR3"/>
<dbReference type="GO" id="GO:0005829">
    <property type="term" value="C:cytosol"/>
    <property type="evidence" value="ECO:0007669"/>
    <property type="project" value="TreeGrafter"/>
</dbReference>
<dbReference type="RefSeq" id="WP_094666971.1">
    <property type="nucleotide sequence ID" value="NZ_MWWW01000004.1"/>
</dbReference>
<comment type="similarity">
    <text evidence="1">Belongs to the adenosylhomocysteinase family.</text>
</comment>
<dbReference type="PANTHER" id="PTHR23420:SF0">
    <property type="entry name" value="ADENOSYLHOMOCYSTEINASE"/>
    <property type="match status" value="1"/>
</dbReference>
<keyword evidence="7" id="KW-1185">Reference proteome</keyword>
<evidence type="ECO:0000313" key="6">
    <source>
        <dbReference type="EMBL" id="OZG61147.1"/>
    </source>
</evidence>
<reference evidence="6 7" key="1">
    <citation type="journal article" date="2017" name="BMC Genomics">
        <title>Comparative genomic and phylogenomic analyses of the Bifidobacteriaceae family.</title>
        <authorList>
            <person name="Lugli G.A."/>
            <person name="Milani C."/>
            <person name="Turroni F."/>
            <person name="Duranti S."/>
            <person name="Mancabelli L."/>
            <person name="Mangifesta M."/>
            <person name="Ferrario C."/>
            <person name="Modesto M."/>
            <person name="Mattarelli P."/>
            <person name="Jiri K."/>
            <person name="van Sinderen D."/>
            <person name="Ventura M."/>
        </authorList>
    </citation>
    <scope>NUCLEOTIDE SEQUENCE [LARGE SCALE GENOMIC DNA]</scope>
    <source>
        <strain evidence="6 7">DSM 100196</strain>
    </source>
</reference>
<evidence type="ECO:0000259" key="5">
    <source>
        <dbReference type="SMART" id="SM00997"/>
    </source>
</evidence>
<evidence type="ECO:0000256" key="4">
    <source>
        <dbReference type="PIRSR" id="PIRSR001109-2"/>
    </source>
</evidence>
<dbReference type="SUPFAM" id="SSF51735">
    <property type="entry name" value="NAD(P)-binding Rossmann-fold domains"/>
    <property type="match status" value="1"/>
</dbReference>
<dbReference type="InterPro" id="IPR036291">
    <property type="entry name" value="NAD(P)-bd_dom_sf"/>
</dbReference>
<gene>
    <name evidence="6" type="ORF">BMYO_0446</name>
</gene>
<dbReference type="GO" id="GO:0033353">
    <property type="term" value="P:S-adenosylmethionine cycle"/>
    <property type="evidence" value="ECO:0007669"/>
    <property type="project" value="TreeGrafter"/>
</dbReference>
<proteinExistence type="inferred from homology"/>
<evidence type="ECO:0000313" key="7">
    <source>
        <dbReference type="Proteomes" id="UP000216871"/>
    </source>
</evidence>
<sequence length="493" mass="52485">MADEDFAEWAMTYSQRTNRSLAGSRLRPEREQPTAVFRNAAVQWGVTVSADADDDDGVDAGADVDTEGTASIALGVRDVQDARTLSGKDAIDYAERYMPVMRTLMAELRSGTDFNGLRIAVCLVLEPKTAVLLRQLKAAGALVGVFADPSETDQRVADQLRREGITVEADARWTAEQAQAGALRLLDTIAPHIIIDDGASFARLAAAKRPALLDGLIGVAEETTSGVRAFQAMQDAGALTFPVVAVNDSVLKTGFDNAHGTGETCVTTMQQLLGAHCFRDASVTVIGYGPVGRGFALRVRALGANVTICDTDPVAALKAVFDGFDARDIDEAVIDADIAVSATGVRHTITVEHMRLMRERAVLSVIGGIANEIALDDIPGFHHDNTQPVSAIVVPDGPTLTLLAQGDGVNYTAGGGNPIEIMDLSFAVQISAVHHLLAHRSGQHRLPPQVHRLSAASDRHIAAIALRTRGLSASHATADNGYDWRLTRFDDTV</sequence>
<dbReference type="GO" id="GO:0004013">
    <property type="term" value="F:adenosylhomocysteinase activity"/>
    <property type="evidence" value="ECO:0007669"/>
    <property type="project" value="TreeGrafter"/>
</dbReference>
<dbReference type="PANTHER" id="PTHR23420">
    <property type="entry name" value="ADENOSYLHOMOCYSTEINASE"/>
    <property type="match status" value="1"/>
</dbReference>
<dbReference type="Gene3D" id="3.40.50.1480">
    <property type="entry name" value="Adenosylhomocysteinase-like"/>
    <property type="match status" value="1"/>
</dbReference>
<dbReference type="PIRSF" id="PIRSF001109">
    <property type="entry name" value="Ad_hcy_hydrolase"/>
    <property type="match status" value="1"/>
</dbReference>
<dbReference type="GO" id="GO:0006730">
    <property type="term" value="P:one-carbon metabolic process"/>
    <property type="evidence" value="ECO:0007669"/>
    <property type="project" value="UniProtKB-KW"/>
</dbReference>
<evidence type="ECO:0000256" key="1">
    <source>
        <dbReference type="ARBA" id="ARBA00007122"/>
    </source>
</evidence>
<dbReference type="EMBL" id="MWWW01000004">
    <property type="protein sequence ID" value="OZG61147.1"/>
    <property type="molecule type" value="Genomic_DNA"/>
</dbReference>
<dbReference type="InterPro" id="IPR042172">
    <property type="entry name" value="Adenosylhomocyst_ase-like_sf"/>
</dbReference>
<comment type="cofactor">
    <cofactor evidence="4">
        <name>NAD(+)</name>
        <dbReference type="ChEBI" id="CHEBI:57540"/>
    </cofactor>
    <text evidence="4">Binds 1 NAD(+) per subunit.</text>
</comment>
<dbReference type="Proteomes" id="UP000216871">
    <property type="component" value="Unassembled WGS sequence"/>
</dbReference>
<dbReference type="SMART" id="SM00997">
    <property type="entry name" value="AdoHcyase_NAD"/>
    <property type="match status" value="1"/>
</dbReference>
<evidence type="ECO:0000256" key="2">
    <source>
        <dbReference type="ARBA" id="ARBA00022563"/>
    </source>
</evidence>
<dbReference type="Gene3D" id="3.40.50.720">
    <property type="entry name" value="NAD(P)-binding Rossmann-like Domain"/>
    <property type="match status" value="1"/>
</dbReference>
<comment type="caution">
    <text evidence="6">The sequence shown here is derived from an EMBL/GenBank/DDBJ whole genome shotgun (WGS) entry which is preliminary data.</text>
</comment>
<keyword evidence="2" id="KW-0554">One-carbon metabolism</keyword>
<organism evidence="6 7">
    <name type="scientific">Bifidobacterium myosotis</name>
    <dbReference type="NCBI Taxonomy" id="1630166"/>
    <lineage>
        <taxon>Bacteria</taxon>
        <taxon>Bacillati</taxon>
        <taxon>Actinomycetota</taxon>
        <taxon>Actinomycetes</taxon>
        <taxon>Bifidobacteriales</taxon>
        <taxon>Bifidobacteriaceae</taxon>
        <taxon>Bifidobacterium</taxon>
    </lineage>
</organism>
<name>A0A261FPR3_9BIFI</name>
<dbReference type="Pfam" id="PF05221">
    <property type="entry name" value="AdoHcyase"/>
    <property type="match status" value="2"/>
</dbReference>
<dbReference type="InterPro" id="IPR000043">
    <property type="entry name" value="Adenosylhomocysteinase-like"/>
</dbReference>
<dbReference type="NCBIfam" id="NF004005">
    <property type="entry name" value="PRK05476.2-3"/>
    <property type="match status" value="1"/>
</dbReference>
<dbReference type="InterPro" id="IPR015878">
    <property type="entry name" value="Ado_hCys_hydrolase_NAD-bd"/>
</dbReference>
<feature type="binding site" evidence="4">
    <location>
        <position position="410"/>
    </location>
    <ligand>
        <name>NAD(+)</name>
        <dbReference type="ChEBI" id="CHEBI:57540"/>
    </ligand>
</feature>
<dbReference type="OrthoDB" id="9802717at2"/>
<protein>
    <submittedName>
        <fullName evidence="6">Hydrolase</fullName>
    </submittedName>
</protein>
<keyword evidence="3 4" id="KW-0520">NAD</keyword>